<protein>
    <submittedName>
        <fullName evidence="2">Exporter of polyketide antibiotics</fullName>
    </submittedName>
</protein>
<keyword evidence="1" id="KW-0472">Membrane</keyword>
<accession>A0A4Y3WMN7</accession>
<sequence>MSTLTGTGPLVRLALRRDRVVLPVWIAVFALVAAFAAAATASLYPDAATRVEAAAAINAAPSLVALYGPLHDPTSLGALALWKLGGFGAVLVAVLAVLTVVRHTRGDESAGRRELVGSTAVGRGAALAAALAVGWGASVTLGAATALGLAAAGLPVAGSVAFGAAWAGAGVVFAAVGGVAAQLARSARAARGLAILVLGAAFVLRAAGDVTGPGWLTWLSPIGWAQETRPYAGERWWVPALSVAAALALAVVAHLLDARRDLGAGLLADRPGPGAAAAGLRSPLALAARLHRGVLAAWTVGFLLIGALLGSVASAADELLAGPRMREVLRALGGEQGLTDAFLAAEFGVLAVLASAFVVQAALRLHAEERARRVDLVLSAPVGRVRLAAGHVAAAAGGAVVLLVAAGAGAGLGHGLQTGAVGAELPRLVGAALGQLPAVWVVGGLTVALIGLAPRAAAAAWPALVAFLLIGELGPLLRLPSWVLDLSPFTHLPRWPGPVQDPVTPLLWTTVVAAALTAAGLAGWRRRDLQ</sequence>
<feature type="transmembrane region" description="Helical" evidence="1">
    <location>
        <begin position="294"/>
        <end position="316"/>
    </location>
</feature>
<name>A0A4Y3WMN7_9PSEU</name>
<feature type="transmembrane region" description="Helical" evidence="1">
    <location>
        <begin position="503"/>
        <end position="524"/>
    </location>
</feature>
<feature type="transmembrane region" description="Helical" evidence="1">
    <location>
        <begin position="160"/>
        <end position="181"/>
    </location>
</feature>
<proteinExistence type="predicted"/>
<feature type="transmembrane region" description="Helical" evidence="1">
    <location>
        <begin position="193"/>
        <end position="216"/>
    </location>
</feature>
<evidence type="ECO:0000256" key="1">
    <source>
        <dbReference type="SAM" id="Phobius"/>
    </source>
</evidence>
<dbReference type="EMBL" id="BJNG01000017">
    <property type="protein sequence ID" value="GEC20034.1"/>
    <property type="molecule type" value="Genomic_DNA"/>
</dbReference>
<dbReference type="RefSeq" id="WP_141278581.1">
    <property type="nucleotide sequence ID" value="NZ_BAAARZ010000019.1"/>
</dbReference>
<dbReference type="AlphaFoldDB" id="A0A4Y3WMN7"/>
<feature type="transmembrane region" description="Helical" evidence="1">
    <location>
        <begin position="459"/>
        <end position="483"/>
    </location>
</feature>
<dbReference type="OrthoDB" id="2014935at2"/>
<feature type="transmembrane region" description="Helical" evidence="1">
    <location>
        <begin position="121"/>
        <end position="154"/>
    </location>
</feature>
<feature type="transmembrane region" description="Helical" evidence="1">
    <location>
        <begin position="80"/>
        <end position="101"/>
    </location>
</feature>
<reference evidence="2 3" key="1">
    <citation type="submission" date="2019-06" db="EMBL/GenBank/DDBJ databases">
        <title>Whole genome shotgun sequence of Pseudonocardia hydrocarbonoxydans NBRC 14498.</title>
        <authorList>
            <person name="Hosoyama A."/>
            <person name="Uohara A."/>
            <person name="Ohji S."/>
            <person name="Ichikawa N."/>
        </authorList>
    </citation>
    <scope>NUCLEOTIDE SEQUENCE [LARGE SCALE GENOMIC DNA]</scope>
    <source>
        <strain evidence="2 3">NBRC 14498</strain>
    </source>
</reference>
<dbReference type="Proteomes" id="UP000320338">
    <property type="component" value="Unassembled WGS sequence"/>
</dbReference>
<feature type="transmembrane region" description="Helical" evidence="1">
    <location>
        <begin position="432"/>
        <end position="452"/>
    </location>
</feature>
<feature type="transmembrane region" description="Helical" evidence="1">
    <location>
        <begin position="236"/>
        <end position="256"/>
    </location>
</feature>
<comment type="caution">
    <text evidence="2">The sequence shown here is derived from an EMBL/GenBank/DDBJ whole genome shotgun (WGS) entry which is preliminary data.</text>
</comment>
<keyword evidence="3" id="KW-1185">Reference proteome</keyword>
<gene>
    <name evidence="2" type="ORF">PHY01_23170</name>
</gene>
<feature type="transmembrane region" description="Helical" evidence="1">
    <location>
        <begin position="392"/>
        <end position="412"/>
    </location>
</feature>
<organism evidence="2 3">
    <name type="scientific">Pseudonocardia hydrocarbonoxydans</name>
    <dbReference type="NCBI Taxonomy" id="76726"/>
    <lineage>
        <taxon>Bacteria</taxon>
        <taxon>Bacillati</taxon>
        <taxon>Actinomycetota</taxon>
        <taxon>Actinomycetes</taxon>
        <taxon>Pseudonocardiales</taxon>
        <taxon>Pseudonocardiaceae</taxon>
        <taxon>Pseudonocardia</taxon>
    </lineage>
</organism>
<feature type="transmembrane region" description="Helical" evidence="1">
    <location>
        <begin position="341"/>
        <end position="363"/>
    </location>
</feature>
<evidence type="ECO:0000313" key="2">
    <source>
        <dbReference type="EMBL" id="GEC20034.1"/>
    </source>
</evidence>
<keyword evidence="1" id="KW-0812">Transmembrane</keyword>
<keyword evidence="1" id="KW-1133">Transmembrane helix</keyword>
<evidence type="ECO:0000313" key="3">
    <source>
        <dbReference type="Proteomes" id="UP000320338"/>
    </source>
</evidence>
<feature type="transmembrane region" description="Helical" evidence="1">
    <location>
        <begin position="20"/>
        <end position="44"/>
    </location>
</feature>